<evidence type="ECO:0000256" key="6">
    <source>
        <dbReference type="SAM" id="Phobius"/>
    </source>
</evidence>
<keyword evidence="3 6" id="KW-1133">Transmembrane helix</keyword>
<dbReference type="GO" id="GO:0007189">
    <property type="term" value="P:adenylate cyclase-activating G protein-coupled receptor signaling pathway"/>
    <property type="evidence" value="ECO:0007669"/>
    <property type="project" value="TreeGrafter"/>
</dbReference>
<evidence type="ECO:0000313" key="8">
    <source>
        <dbReference type="EMBL" id="ROW06375.1"/>
    </source>
</evidence>
<dbReference type="PANTHER" id="PTHR23112:SF0">
    <property type="entry name" value="TRANSMEMBRANE PROTEIN 116"/>
    <property type="match status" value="1"/>
</dbReference>
<evidence type="ECO:0000313" key="9">
    <source>
        <dbReference type="Proteomes" id="UP000285146"/>
    </source>
</evidence>
<keyword evidence="2 6" id="KW-0812">Transmembrane</keyword>
<dbReference type="GO" id="GO:0007166">
    <property type="term" value="P:cell surface receptor signaling pathway"/>
    <property type="evidence" value="ECO:0007669"/>
    <property type="project" value="InterPro"/>
</dbReference>
<feature type="region of interest" description="Disordered" evidence="5">
    <location>
        <begin position="266"/>
        <end position="316"/>
    </location>
</feature>
<dbReference type="Proteomes" id="UP000285146">
    <property type="component" value="Unassembled WGS sequence"/>
</dbReference>
<evidence type="ECO:0000256" key="5">
    <source>
        <dbReference type="SAM" id="MobiDB-lite"/>
    </source>
</evidence>
<feature type="transmembrane region" description="Helical" evidence="6">
    <location>
        <begin position="132"/>
        <end position="154"/>
    </location>
</feature>
<feature type="transmembrane region" description="Helical" evidence="6">
    <location>
        <begin position="107"/>
        <end position="125"/>
    </location>
</feature>
<gene>
    <name evidence="8" type="ORF">VPNG_07520</name>
</gene>
<dbReference type="SUPFAM" id="SSF81321">
    <property type="entry name" value="Family A G protein-coupled receptor-like"/>
    <property type="match status" value="1"/>
</dbReference>
<dbReference type="STRING" id="1230097.A0A423WS71"/>
<reference evidence="8 9" key="1">
    <citation type="submission" date="2015-09" db="EMBL/GenBank/DDBJ databases">
        <title>Host preference determinants of Valsa canker pathogens revealed by comparative genomics.</title>
        <authorList>
            <person name="Yin Z."/>
            <person name="Huang L."/>
        </authorList>
    </citation>
    <scope>NUCLEOTIDE SEQUENCE [LARGE SCALE GENOMIC DNA]</scope>
    <source>
        <strain evidence="8 9">SXYLt</strain>
    </source>
</reference>
<dbReference type="InterPro" id="IPR000832">
    <property type="entry name" value="GPCR_2_secretin-like"/>
</dbReference>
<organism evidence="8 9">
    <name type="scientific">Cytospora leucostoma</name>
    <dbReference type="NCBI Taxonomy" id="1230097"/>
    <lineage>
        <taxon>Eukaryota</taxon>
        <taxon>Fungi</taxon>
        <taxon>Dikarya</taxon>
        <taxon>Ascomycota</taxon>
        <taxon>Pezizomycotina</taxon>
        <taxon>Sordariomycetes</taxon>
        <taxon>Sordariomycetidae</taxon>
        <taxon>Diaporthales</taxon>
        <taxon>Cytosporaceae</taxon>
        <taxon>Cytospora</taxon>
    </lineage>
</organism>
<comment type="subcellular location">
    <subcellularLocation>
        <location evidence="1">Membrane</location>
        <topology evidence="1">Multi-pass membrane protein</topology>
    </subcellularLocation>
</comment>
<dbReference type="OrthoDB" id="18453at2759"/>
<sequence length="631" mass="70579">MDEPLAEDREFAMLDAGQISTLNAVERMGATLSLFGILLIFITFAYSKRLRTIPNTFIFFASLANVGACVACLIAYDGIRAMSRDRNAALCQAQAFMFEWFMQSDPWWSFAMAVNVYMVFFMSFNPTTFRQYLWIYCVICFGLPSVPAFVFLFVRQDRSLVYGDAALWCWISSDWNTLRIYSYYLPIWVCTVLSAGIYFAVGYHVFHQRNQLRNLSLSNQAKDDEEGTCESPGVRDSAEKGYYGTVTTEVQVTSATIPTTPNPFLWPPDVNYGAPNKRSSDTTTLQPSPSREGPPLPATAMPRNAPGGLSPIQIHNYPWSREPSAFNAGGDLSLASPVTTLVNSNDGSSSYSYQKVPLHGRGHHPVHNVEHNFEHTGFGGATQSTTISAGPSNMIDDRDPSPTRVPSPMMSTTTKTTSKGTNSARHPEMSTPPAKQGETAQAERGRPNLFQRLSRTTEKFRCKLRHMDPVKLAYLRTSFVFAISVLVTWTPSSINRVYTLIYPERSSWGLNIAAAVVLPLQGVWNAVIYFTTSWKIFREEMEGTRAGRRVLESLRLDSGTALARQSGSFALASSLRTPRSEMGRGRRLEPEGYFENDVELLSPAWTQPQRPRQIQRSSTIRVMRKGLENFA</sequence>
<evidence type="ECO:0000256" key="1">
    <source>
        <dbReference type="ARBA" id="ARBA00004141"/>
    </source>
</evidence>
<feature type="transmembrane region" description="Helical" evidence="6">
    <location>
        <begin position="473"/>
        <end position="492"/>
    </location>
</feature>
<protein>
    <recommendedName>
        <fullName evidence="7">G-protein coupled receptors family 2 profile 2 domain-containing protein</fullName>
    </recommendedName>
</protein>
<dbReference type="PANTHER" id="PTHR23112">
    <property type="entry name" value="G PROTEIN-COUPLED RECEPTOR 157-RELATED"/>
    <property type="match status" value="1"/>
</dbReference>
<accession>A0A423WS71</accession>
<dbReference type="PROSITE" id="PS50261">
    <property type="entry name" value="G_PROTEIN_RECEP_F2_4"/>
    <property type="match status" value="1"/>
</dbReference>
<dbReference type="EMBL" id="LKEB01000042">
    <property type="protein sequence ID" value="ROW06375.1"/>
    <property type="molecule type" value="Genomic_DNA"/>
</dbReference>
<feature type="transmembrane region" description="Helical" evidence="6">
    <location>
        <begin position="28"/>
        <end position="46"/>
    </location>
</feature>
<proteinExistence type="predicted"/>
<keyword evidence="4 6" id="KW-0472">Membrane</keyword>
<keyword evidence="9" id="KW-1185">Reference proteome</keyword>
<evidence type="ECO:0000259" key="7">
    <source>
        <dbReference type="PROSITE" id="PS50261"/>
    </source>
</evidence>
<dbReference type="GO" id="GO:0005886">
    <property type="term" value="C:plasma membrane"/>
    <property type="evidence" value="ECO:0007669"/>
    <property type="project" value="TreeGrafter"/>
</dbReference>
<evidence type="ECO:0000256" key="3">
    <source>
        <dbReference type="ARBA" id="ARBA00022989"/>
    </source>
</evidence>
<feature type="transmembrane region" description="Helical" evidence="6">
    <location>
        <begin position="183"/>
        <end position="206"/>
    </location>
</feature>
<evidence type="ECO:0000256" key="4">
    <source>
        <dbReference type="ARBA" id="ARBA00023136"/>
    </source>
</evidence>
<dbReference type="Gene3D" id="1.20.1070.10">
    <property type="entry name" value="Rhodopsin 7-helix transmembrane proteins"/>
    <property type="match status" value="1"/>
</dbReference>
<feature type="compositionally biased region" description="Low complexity" evidence="5">
    <location>
        <begin position="406"/>
        <end position="419"/>
    </location>
</feature>
<dbReference type="InterPro" id="IPR017981">
    <property type="entry name" value="GPCR_2-like_7TM"/>
</dbReference>
<dbReference type="Pfam" id="PF00002">
    <property type="entry name" value="7tm_2"/>
    <property type="match status" value="1"/>
</dbReference>
<dbReference type="GO" id="GO:0004930">
    <property type="term" value="F:G protein-coupled receptor activity"/>
    <property type="evidence" value="ECO:0007669"/>
    <property type="project" value="InterPro"/>
</dbReference>
<comment type="caution">
    <text evidence="8">The sequence shown here is derived from an EMBL/GenBank/DDBJ whole genome shotgun (WGS) entry which is preliminary data.</text>
</comment>
<feature type="transmembrane region" description="Helical" evidence="6">
    <location>
        <begin position="512"/>
        <end position="531"/>
    </location>
</feature>
<dbReference type="InParanoid" id="A0A423WS71"/>
<name>A0A423WS71_9PEZI</name>
<evidence type="ECO:0000256" key="2">
    <source>
        <dbReference type="ARBA" id="ARBA00022692"/>
    </source>
</evidence>
<feature type="region of interest" description="Disordered" evidence="5">
    <location>
        <begin position="387"/>
        <end position="447"/>
    </location>
</feature>
<feature type="domain" description="G-protein coupled receptors family 2 profile 2" evidence="7">
    <location>
        <begin position="22"/>
        <end position="210"/>
    </location>
</feature>
<dbReference type="AlphaFoldDB" id="A0A423WS71"/>
<feature type="transmembrane region" description="Helical" evidence="6">
    <location>
        <begin position="58"/>
        <end position="76"/>
    </location>
</feature>